<keyword evidence="2" id="KW-1003">Cell membrane</keyword>
<dbReference type="NCBIfam" id="TIGR00765">
    <property type="entry name" value="yihY_not_rbn"/>
    <property type="match status" value="1"/>
</dbReference>
<name>D6GTB3_FILAD</name>
<feature type="transmembrane region" description="Helical" evidence="6">
    <location>
        <begin position="249"/>
        <end position="278"/>
    </location>
</feature>
<organism evidence="7 8">
    <name type="scientific">Filifactor alocis (strain ATCC 35896 / CCUG 47790 / D40 B5)</name>
    <name type="common">Fusobacterium alocis</name>
    <dbReference type="NCBI Taxonomy" id="546269"/>
    <lineage>
        <taxon>Bacteria</taxon>
        <taxon>Bacillati</taxon>
        <taxon>Bacillota</taxon>
        <taxon>Clostridia</taxon>
        <taxon>Peptostreptococcales</taxon>
        <taxon>Filifactoraceae</taxon>
        <taxon>Filifactor</taxon>
    </lineage>
</organism>
<dbReference type="PANTHER" id="PTHR30213:SF0">
    <property type="entry name" value="UPF0761 MEMBRANE PROTEIN YIHY"/>
    <property type="match status" value="1"/>
</dbReference>
<dbReference type="EMBL" id="CP002390">
    <property type="protein sequence ID" value="EFE27720.1"/>
    <property type="molecule type" value="Genomic_DNA"/>
</dbReference>
<feature type="transmembrane region" description="Helical" evidence="6">
    <location>
        <begin position="144"/>
        <end position="165"/>
    </location>
</feature>
<evidence type="ECO:0000256" key="1">
    <source>
        <dbReference type="ARBA" id="ARBA00004651"/>
    </source>
</evidence>
<reference evidence="8" key="1">
    <citation type="submission" date="2010-12" db="EMBL/GenBank/DDBJ databases">
        <title>The genome sequence of Filifactor alocis strain ATCC 35896.</title>
        <authorList>
            <consortium name="The Broad Institute Genome Sequencing Platform"/>
            <person name="Ward D."/>
            <person name="Earl A."/>
            <person name="Feldgarden M."/>
            <person name="Young S.K."/>
            <person name="Gargeya S."/>
            <person name="Zeng Q."/>
            <person name="Alvarado L."/>
            <person name="Berlin A."/>
            <person name="Bochicchio J."/>
            <person name="Chapman S.B."/>
            <person name="Chen Z."/>
            <person name="Freedman E."/>
            <person name="Gellesch M."/>
            <person name="Goldberg J."/>
            <person name="Griggs A."/>
            <person name="Gujja S."/>
            <person name="Heilman E."/>
            <person name="Heiman D."/>
            <person name="Howarth C."/>
            <person name="Mehta T."/>
            <person name="Neiman D."/>
            <person name="Pearson M."/>
            <person name="Roberts A."/>
            <person name="Saif S."/>
            <person name="Shea T."/>
            <person name="Shenoy N."/>
            <person name="Sisk P."/>
            <person name="Stolte C."/>
            <person name="Sykes S."/>
            <person name="White J."/>
            <person name="Yandava C."/>
            <person name="Izard J."/>
            <person name="Blanton J.M."/>
            <person name="Baranova O.V."/>
            <person name="Tanner A.C."/>
            <person name="Dewhirst F.E."/>
            <person name="Haas B."/>
            <person name="Nusbaum C."/>
            <person name="Birren B."/>
        </authorList>
    </citation>
    <scope>NUCLEOTIDE SEQUENCE [LARGE SCALE GENOMIC DNA]</scope>
    <source>
        <strain evidence="8">ATCC 35896 / D40 B5</strain>
    </source>
</reference>
<dbReference type="PIRSF" id="PIRSF035875">
    <property type="entry name" value="RNase_BN"/>
    <property type="match status" value="1"/>
</dbReference>
<feature type="transmembrane region" description="Helical" evidence="6">
    <location>
        <begin position="103"/>
        <end position="123"/>
    </location>
</feature>
<evidence type="ECO:0000313" key="8">
    <source>
        <dbReference type="Proteomes" id="UP000007468"/>
    </source>
</evidence>
<dbReference type="AlphaFoldDB" id="D6GTB3"/>
<feature type="transmembrane region" description="Helical" evidence="6">
    <location>
        <begin position="43"/>
        <end position="62"/>
    </location>
</feature>
<keyword evidence="5 6" id="KW-0472">Membrane</keyword>
<keyword evidence="3 6" id="KW-0812">Transmembrane</keyword>
<dbReference type="eggNOG" id="COG1295">
    <property type="taxonomic scope" value="Bacteria"/>
</dbReference>
<feature type="transmembrane region" description="Helical" evidence="6">
    <location>
        <begin position="185"/>
        <end position="206"/>
    </location>
</feature>
<keyword evidence="4 6" id="KW-1133">Transmembrane helix</keyword>
<comment type="subcellular location">
    <subcellularLocation>
        <location evidence="1">Cell membrane</location>
        <topology evidence="1">Multi-pass membrane protein</topology>
    </subcellularLocation>
</comment>
<dbReference type="PANTHER" id="PTHR30213">
    <property type="entry name" value="INNER MEMBRANE PROTEIN YHJD"/>
    <property type="match status" value="1"/>
</dbReference>
<dbReference type="OrthoDB" id="9775903at2"/>
<protein>
    <submittedName>
        <fullName evidence="7">YihY family protein</fullName>
    </submittedName>
</protein>
<sequence>MKMIQHIKDAMEPKPKDHVLLYSFKCLAKRYVADNLSQLGGQLAYFFILSLFPFLIAVNGILGRFDLNIKEQLGNLSHFFPDNVIYVLQQYLSHLSHSDHNKMFVMSMIIMIWMATSAIRSLLFSLNHAFRSERPLSLQKQLASFPLVVLMILFIFVSLISSSIGKNACETVLRFFKLNQDWTDVWQIIRWIIPFFGVVTIVFLLYNIIPDRNFPRKYTIIGALFSVSLWIVTSMILSFYTSNFGRYSIIYGSLGAIIIMLLFLYWSGIIIVLGGELAHILAMRSQKRFEYDVDERFL</sequence>
<keyword evidence="8" id="KW-1185">Reference proteome</keyword>
<accession>D6GTB3</accession>
<evidence type="ECO:0000256" key="6">
    <source>
        <dbReference type="SAM" id="Phobius"/>
    </source>
</evidence>
<evidence type="ECO:0000256" key="4">
    <source>
        <dbReference type="ARBA" id="ARBA00022989"/>
    </source>
</evidence>
<dbReference type="Proteomes" id="UP000007468">
    <property type="component" value="Chromosome"/>
</dbReference>
<proteinExistence type="predicted"/>
<evidence type="ECO:0000313" key="7">
    <source>
        <dbReference type="EMBL" id="EFE27720.1"/>
    </source>
</evidence>
<dbReference type="InterPro" id="IPR017039">
    <property type="entry name" value="Virul_fac_BrkB"/>
</dbReference>
<evidence type="ECO:0000256" key="5">
    <source>
        <dbReference type="ARBA" id="ARBA00023136"/>
    </source>
</evidence>
<dbReference type="GO" id="GO:0005886">
    <property type="term" value="C:plasma membrane"/>
    <property type="evidence" value="ECO:0007669"/>
    <property type="project" value="UniProtKB-SubCell"/>
</dbReference>
<dbReference type="RefSeq" id="WP_014262588.1">
    <property type="nucleotide sequence ID" value="NC_016630.1"/>
</dbReference>
<gene>
    <name evidence="7" type="ordered locus">HMPREF0389_01351</name>
</gene>
<dbReference type="Pfam" id="PF03631">
    <property type="entry name" value="Virul_fac_BrkB"/>
    <property type="match status" value="1"/>
</dbReference>
<feature type="transmembrane region" description="Helical" evidence="6">
    <location>
        <begin position="218"/>
        <end position="237"/>
    </location>
</feature>
<evidence type="ECO:0000256" key="2">
    <source>
        <dbReference type="ARBA" id="ARBA00022475"/>
    </source>
</evidence>
<evidence type="ECO:0000256" key="3">
    <source>
        <dbReference type="ARBA" id="ARBA00022692"/>
    </source>
</evidence>
<dbReference type="KEGG" id="faa:HMPREF0389_01351"/>